<sequence>MSQPLVLVTGATGFVGEAVVFRLLIDKAFTPLATVRSQSRISGLCKTVYWDMNSPDIGFALDGIHAIVHCAARVHVMDETAPDAIAEFRKINVNSTLNLARKAANSGVKRFIYISSIKVNGETTLPGHPFTSVLNSVPKDPYGLSKFEAEEGLGKISLETGMELVVIRPPLVYGPGVKANFLNMMNWLDKEVPLPLGAIHNQRSLVFIENLVDLIVTCISHPSASGRVLMVSDGADISTSQLLGLMAKALGKKSRLLSVPVALLKLAGFLTGRRDVTQRLCSSLQVDISDTCSLLGWFPPITRDLAFRRSALHFQDNRKV</sequence>
<dbReference type="Gene3D" id="3.40.50.720">
    <property type="entry name" value="NAD(P)-binding Rossmann-like Domain"/>
    <property type="match status" value="1"/>
</dbReference>
<dbReference type="PANTHER" id="PTHR48079:SF6">
    <property type="entry name" value="NAD(P)-BINDING DOMAIN-CONTAINING PROTEIN-RELATED"/>
    <property type="match status" value="1"/>
</dbReference>
<reference evidence="2 3" key="1">
    <citation type="submission" date="2022-07" db="EMBL/GenBank/DDBJ databases">
        <authorList>
            <person name="Abrouk D."/>
            <person name="Moenne-Loccoz Y."/>
            <person name="Todorovic I."/>
            <person name="Raicevic V."/>
            <person name="Jovicic-Petrovic J."/>
        </authorList>
    </citation>
    <scope>NUCLEOTIDE SEQUENCE [LARGE SCALE GENOMIC DNA]</scope>
    <source>
        <strain evidence="3">IT-P374</strain>
    </source>
</reference>
<organism evidence="2 3">
    <name type="scientific">Pseudomonas serboccidentalis</name>
    <dbReference type="NCBI Taxonomy" id="2964670"/>
    <lineage>
        <taxon>Bacteria</taxon>
        <taxon>Pseudomonadati</taxon>
        <taxon>Pseudomonadota</taxon>
        <taxon>Gammaproteobacteria</taxon>
        <taxon>Pseudomonadales</taxon>
        <taxon>Pseudomonadaceae</taxon>
        <taxon>Pseudomonas</taxon>
    </lineage>
</organism>
<dbReference type="InterPro" id="IPR051783">
    <property type="entry name" value="NAD(P)-dependent_oxidoreduct"/>
</dbReference>
<dbReference type="InterPro" id="IPR036291">
    <property type="entry name" value="NAD(P)-bd_dom_sf"/>
</dbReference>
<name>A0ABY7Z3C6_9PSED</name>
<gene>
    <name evidence="2" type="ORF">NN484_16630</name>
</gene>
<keyword evidence="3" id="KW-1185">Reference proteome</keyword>
<accession>A0ABY7Z3C6</accession>
<dbReference type="CDD" id="cd05232">
    <property type="entry name" value="UDP_G4E_4_SDR_e"/>
    <property type="match status" value="1"/>
</dbReference>
<protein>
    <submittedName>
        <fullName evidence="2">SDR family oxidoreductase</fullName>
    </submittedName>
</protein>
<dbReference type="InterPro" id="IPR001509">
    <property type="entry name" value="Epimerase_deHydtase"/>
</dbReference>
<evidence type="ECO:0000259" key="1">
    <source>
        <dbReference type="Pfam" id="PF01370"/>
    </source>
</evidence>
<proteinExistence type="predicted"/>
<dbReference type="RefSeq" id="WP_274657497.1">
    <property type="nucleotide sequence ID" value="NZ_CP101655.1"/>
</dbReference>
<dbReference type="Proteomes" id="UP001222282">
    <property type="component" value="Chromosome"/>
</dbReference>
<evidence type="ECO:0000313" key="2">
    <source>
        <dbReference type="EMBL" id="WDR34138.1"/>
    </source>
</evidence>
<evidence type="ECO:0000313" key="3">
    <source>
        <dbReference type="Proteomes" id="UP001222282"/>
    </source>
</evidence>
<dbReference type="PANTHER" id="PTHR48079">
    <property type="entry name" value="PROTEIN YEEZ"/>
    <property type="match status" value="1"/>
</dbReference>
<dbReference type="SUPFAM" id="SSF51735">
    <property type="entry name" value="NAD(P)-binding Rossmann-fold domains"/>
    <property type="match status" value="1"/>
</dbReference>
<dbReference type="Pfam" id="PF01370">
    <property type="entry name" value="Epimerase"/>
    <property type="match status" value="1"/>
</dbReference>
<dbReference type="EMBL" id="CP101655">
    <property type="protein sequence ID" value="WDR34138.1"/>
    <property type="molecule type" value="Genomic_DNA"/>
</dbReference>
<feature type="domain" description="NAD-dependent epimerase/dehydratase" evidence="1">
    <location>
        <begin position="6"/>
        <end position="225"/>
    </location>
</feature>